<organism evidence="1 2">
    <name type="scientific">Mycobacteroides abscessus MAB_030201_1075</name>
    <dbReference type="NCBI Taxonomy" id="1335410"/>
    <lineage>
        <taxon>Bacteria</taxon>
        <taxon>Bacillati</taxon>
        <taxon>Actinomycetota</taxon>
        <taxon>Actinomycetes</taxon>
        <taxon>Mycobacteriales</taxon>
        <taxon>Mycobacteriaceae</taxon>
        <taxon>Mycobacteroides</taxon>
        <taxon>Mycobacteroides abscessus</taxon>
    </lineage>
</organism>
<reference evidence="1 2" key="1">
    <citation type="submission" date="2014-01" db="EMBL/GenBank/DDBJ databases">
        <authorList>
            <person name="Zelazny A."/>
            <person name="Olivier K."/>
            <person name="Sampaio E.P."/>
            <person name="Holland S.M."/>
            <person name="Tallon L.J."/>
            <person name="Sadzewicz L.K."/>
            <person name="Sengamalay N."/>
            <person name="Fraser C.M."/>
            <person name="Hine E."/>
            <person name="Shefchek K.A."/>
            <person name="Das S.P."/>
            <person name="Shallom S.J."/>
            <person name="Agrawal S."/>
            <person name="Tettelin H."/>
        </authorList>
    </citation>
    <scope>NUCLEOTIDE SEQUENCE [LARGE SCALE GENOMIC DNA]</scope>
    <source>
        <strain evidence="1 2">MAB_030201_1075</strain>
    </source>
</reference>
<dbReference type="EMBL" id="JAOX01000001">
    <property type="protein sequence ID" value="ETZ87724.1"/>
    <property type="molecule type" value="Genomic_DNA"/>
</dbReference>
<gene>
    <name evidence="1" type="ORF">L829_1273</name>
</gene>
<accession>A0A829PFA7</accession>
<name>A0A829PFA7_9MYCO</name>
<comment type="caution">
    <text evidence="1">The sequence shown here is derived from an EMBL/GenBank/DDBJ whole genome shotgun (WGS) entry which is preliminary data.</text>
</comment>
<proteinExistence type="predicted"/>
<sequence length="241" mass="27060">MSYSERYRNGETVEVWRDLWQLGSRVREPRYLEDATEVAHTMAIRARRNIELIADRLVDSGFVAHTNGNERKPRVPFIPAGEDSRVFVAQLTEKLGPIPLTVASWIEFVGDVWLVGSHPRWLGIHQSDPLVVEFEGAYSGGHSVAYSYYEGEHEEWLKSGIGSFQMDFAPDRLHKANISGDEPYGIFVPDAYADGTVNMGGRHMSFVSYLNWVFKAGGFPLGDGADARALREWLGAGIREL</sequence>
<evidence type="ECO:0000313" key="2">
    <source>
        <dbReference type="Proteomes" id="UP000019854"/>
    </source>
</evidence>
<evidence type="ECO:0000313" key="1">
    <source>
        <dbReference type="EMBL" id="ETZ87724.1"/>
    </source>
</evidence>
<dbReference type="Proteomes" id="UP000019854">
    <property type="component" value="Unassembled WGS sequence"/>
</dbReference>
<protein>
    <submittedName>
        <fullName evidence="1">Uncharacterized protein</fullName>
    </submittedName>
</protein>
<dbReference type="AlphaFoldDB" id="A0A829PFA7"/>